<keyword evidence="2" id="KW-1185">Reference proteome</keyword>
<accession>A0ABY5HUR7</accession>
<sequence>MDTMEKFYSDASRLVERFSKDGDTAGFDSRLTEIFCKAVSLYDKQAQVLANDFADYWLSAYSAGRQKKEDAIEWFYQIFSLIAGNFKDDMDFPQEDWEQINLIISSEAETLDMNLLNSIMTVIVERKKI</sequence>
<dbReference type="Proteomes" id="UP001059401">
    <property type="component" value="Chromosome"/>
</dbReference>
<name>A0ABY5HUR7_9SPIR</name>
<gene>
    <name evidence="1" type="ORF">E4N76_09135</name>
</gene>
<evidence type="ECO:0000313" key="1">
    <source>
        <dbReference type="EMBL" id="UTY29121.1"/>
    </source>
</evidence>
<reference evidence="1" key="1">
    <citation type="submission" date="2019-04" db="EMBL/GenBank/DDBJ databases">
        <title>Whole genome sequencing of oral phylogroup 2 treponemes.</title>
        <authorList>
            <person name="Chan Y."/>
            <person name="Zeng H.H."/>
            <person name="Yu X.L."/>
            <person name="Leung W.K."/>
            <person name="Watt R.M."/>
        </authorList>
    </citation>
    <scope>NUCLEOTIDE SEQUENCE</scope>
    <source>
        <strain evidence="1">OMZ 847</strain>
    </source>
</reference>
<proteinExistence type="predicted"/>
<protein>
    <submittedName>
        <fullName evidence="1">Uncharacterized protein</fullName>
    </submittedName>
</protein>
<dbReference type="RefSeq" id="WP_255804869.1">
    <property type="nucleotide sequence ID" value="NZ_CP038802.1"/>
</dbReference>
<evidence type="ECO:0000313" key="2">
    <source>
        <dbReference type="Proteomes" id="UP001059401"/>
    </source>
</evidence>
<organism evidence="1 2">
    <name type="scientific">Treponema putidum</name>
    <dbReference type="NCBI Taxonomy" id="221027"/>
    <lineage>
        <taxon>Bacteria</taxon>
        <taxon>Pseudomonadati</taxon>
        <taxon>Spirochaetota</taxon>
        <taxon>Spirochaetia</taxon>
        <taxon>Spirochaetales</taxon>
        <taxon>Treponemataceae</taxon>
        <taxon>Treponema</taxon>
    </lineage>
</organism>
<dbReference type="EMBL" id="CP038802">
    <property type="protein sequence ID" value="UTY29121.1"/>
    <property type="molecule type" value="Genomic_DNA"/>
</dbReference>